<protein>
    <submittedName>
        <fullName evidence="2">Uncharacterized protein</fullName>
    </submittedName>
</protein>
<comment type="caution">
    <text evidence="2">The sequence shown here is derived from an EMBL/GenBank/DDBJ whole genome shotgun (WGS) entry which is preliminary data.</text>
</comment>
<organism evidence="2 3">
    <name type="scientific">Hibiscus syriacus</name>
    <name type="common">Rose of Sharon</name>
    <dbReference type="NCBI Taxonomy" id="106335"/>
    <lineage>
        <taxon>Eukaryota</taxon>
        <taxon>Viridiplantae</taxon>
        <taxon>Streptophyta</taxon>
        <taxon>Embryophyta</taxon>
        <taxon>Tracheophyta</taxon>
        <taxon>Spermatophyta</taxon>
        <taxon>Magnoliopsida</taxon>
        <taxon>eudicotyledons</taxon>
        <taxon>Gunneridae</taxon>
        <taxon>Pentapetalae</taxon>
        <taxon>rosids</taxon>
        <taxon>malvids</taxon>
        <taxon>Malvales</taxon>
        <taxon>Malvaceae</taxon>
        <taxon>Malvoideae</taxon>
        <taxon>Hibiscus</taxon>
    </lineage>
</organism>
<feature type="compositionally biased region" description="Basic residues" evidence="1">
    <location>
        <begin position="188"/>
        <end position="199"/>
    </location>
</feature>
<sequence>MKMKRAFIRSVKVFNVSLASSEQDLHEFFLFSGEIVHVEIQSCSDSSLFFLKYLYSILVADAYPDIGTENQDSENAESAVQKAEDVVSTMLAKGFILGKDAVGKTKAFDEKHQFTSPPEMDQKYQVSEKARSALTVAEQKVSTAGCREVGQKTREKVLAEEEAQKTEEKMYKLMNVDLSWMLNMLQRRNHPSPHQKRSKTREGNAEINVPVSLKPVEPAAVEQPPKAYSE</sequence>
<evidence type="ECO:0000313" key="3">
    <source>
        <dbReference type="Proteomes" id="UP000436088"/>
    </source>
</evidence>
<gene>
    <name evidence="2" type="ORF">F3Y22_tig00111105pilonHSYRG00276</name>
</gene>
<evidence type="ECO:0000256" key="1">
    <source>
        <dbReference type="SAM" id="MobiDB-lite"/>
    </source>
</evidence>
<accession>A0A6A2YZ75</accession>
<proteinExistence type="predicted"/>
<name>A0A6A2YZ75_HIBSY</name>
<dbReference type="AlphaFoldDB" id="A0A6A2YZ75"/>
<keyword evidence="3" id="KW-1185">Reference proteome</keyword>
<feature type="region of interest" description="Disordered" evidence="1">
    <location>
        <begin position="188"/>
        <end position="230"/>
    </location>
</feature>
<reference evidence="2" key="1">
    <citation type="submission" date="2019-09" db="EMBL/GenBank/DDBJ databases">
        <title>Draft genome information of white flower Hibiscus syriacus.</title>
        <authorList>
            <person name="Kim Y.-M."/>
        </authorList>
    </citation>
    <scope>NUCLEOTIDE SEQUENCE [LARGE SCALE GENOMIC DNA]</scope>
    <source>
        <strain evidence="2">YM2019G1</strain>
    </source>
</reference>
<dbReference type="PANTHER" id="PTHR32343">
    <property type="entry name" value="SERINE/ARGININE-RICH SPLICING FACTOR"/>
    <property type="match status" value="1"/>
</dbReference>
<dbReference type="EMBL" id="VEPZ02001236">
    <property type="protein sequence ID" value="KAE8684703.1"/>
    <property type="molecule type" value="Genomic_DNA"/>
</dbReference>
<dbReference type="PANTHER" id="PTHR32343:SF37">
    <property type="entry name" value="BINDING PARTNER OF ACD11 1"/>
    <property type="match status" value="1"/>
</dbReference>
<evidence type="ECO:0000313" key="2">
    <source>
        <dbReference type="EMBL" id="KAE8684703.1"/>
    </source>
</evidence>
<dbReference type="Proteomes" id="UP000436088">
    <property type="component" value="Unassembled WGS sequence"/>
</dbReference>